<proteinExistence type="predicted"/>
<accession>A0A2T6AKA5</accession>
<sequence length="183" mass="20177">MKLKFIFQLAFCTLLFIGCSIDEQEDFLKDSSGIKTSEVELKAKVVNRPFKSKASGNWFFTESTNCNGLLQFSIKGNGKAIHLGIIDVEGVICTIPNEQFYLSGKYIAANGDELYWESVEVFFDEFGLFAGGVFDFVGGTGRFSDATGSFRSNETLIVEELDETTGQPVSGTFSNDGWGTIIY</sequence>
<name>A0A2T6AKA5_9FLAO</name>
<comment type="caution">
    <text evidence="1">The sequence shown here is derived from an EMBL/GenBank/DDBJ whole genome shotgun (WGS) entry which is preliminary data.</text>
</comment>
<dbReference type="OrthoDB" id="1430560at2"/>
<dbReference type="EMBL" id="QBKQ01000001">
    <property type="protein sequence ID" value="PTX44248.1"/>
    <property type="molecule type" value="Genomic_DNA"/>
</dbReference>
<dbReference type="RefSeq" id="WP_108170220.1">
    <property type="nucleotide sequence ID" value="NZ_QBKQ01000001.1"/>
</dbReference>
<keyword evidence="2" id="KW-1185">Reference proteome</keyword>
<dbReference type="AlphaFoldDB" id="A0A2T6AKA5"/>
<organism evidence="1 2">
    <name type="scientific">Christiangramia gaetbulicola</name>
    <dbReference type="NCBI Taxonomy" id="703340"/>
    <lineage>
        <taxon>Bacteria</taxon>
        <taxon>Pseudomonadati</taxon>
        <taxon>Bacteroidota</taxon>
        <taxon>Flavobacteriia</taxon>
        <taxon>Flavobacteriales</taxon>
        <taxon>Flavobacteriaceae</taxon>
        <taxon>Christiangramia</taxon>
    </lineage>
</organism>
<evidence type="ECO:0000313" key="2">
    <source>
        <dbReference type="Proteomes" id="UP000244174"/>
    </source>
</evidence>
<gene>
    <name evidence="1" type="ORF">C8P64_0222</name>
</gene>
<dbReference type="PROSITE" id="PS51257">
    <property type="entry name" value="PROKAR_LIPOPROTEIN"/>
    <property type="match status" value="1"/>
</dbReference>
<evidence type="ECO:0000313" key="1">
    <source>
        <dbReference type="EMBL" id="PTX44248.1"/>
    </source>
</evidence>
<reference evidence="1 2" key="1">
    <citation type="submission" date="2018-04" db="EMBL/GenBank/DDBJ databases">
        <title>Genomic Encyclopedia of Archaeal and Bacterial Type Strains, Phase II (KMG-II): from individual species to whole genera.</title>
        <authorList>
            <person name="Goeker M."/>
        </authorList>
    </citation>
    <scope>NUCLEOTIDE SEQUENCE [LARGE SCALE GENOMIC DNA]</scope>
    <source>
        <strain evidence="1 2">DSM 23082</strain>
    </source>
</reference>
<dbReference type="Proteomes" id="UP000244174">
    <property type="component" value="Unassembled WGS sequence"/>
</dbReference>
<protein>
    <submittedName>
        <fullName evidence="1">Uncharacterized protein</fullName>
    </submittedName>
</protein>